<dbReference type="Gene3D" id="3.30.1580.10">
    <property type="entry name" value="Head-to-tail joining protein W"/>
    <property type="match status" value="1"/>
</dbReference>
<reference evidence="2" key="1">
    <citation type="submission" date="2016-10" db="EMBL/GenBank/DDBJ databases">
        <authorList>
            <person name="Varghese N."/>
            <person name="Submissions S."/>
        </authorList>
    </citation>
    <scope>NUCLEOTIDE SEQUENCE [LARGE SCALE GENOMIC DNA]</scope>
    <source>
        <strain evidence="2">CGMCC 1.6775</strain>
    </source>
</reference>
<dbReference type="Pfam" id="PF02831">
    <property type="entry name" value="gpW"/>
    <property type="match status" value="1"/>
</dbReference>
<evidence type="ECO:0000313" key="2">
    <source>
        <dbReference type="Proteomes" id="UP000199339"/>
    </source>
</evidence>
<dbReference type="RefSeq" id="WP_091999641.1">
    <property type="nucleotide sequence ID" value="NZ_FOUR01000002.1"/>
</dbReference>
<name>A0A1I4T4D5_9GAMM</name>
<organism evidence="1 2">
    <name type="scientific">Marinobacter pelagius</name>
    <dbReference type="NCBI Taxonomy" id="379482"/>
    <lineage>
        <taxon>Bacteria</taxon>
        <taxon>Pseudomonadati</taxon>
        <taxon>Pseudomonadota</taxon>
        <taxon>Gammaproteobacteria</taxon>
        <taxon>Pseudomonadales</taxon>
        <taxon>Marinobacteraceae</taxon>
        <taxon>Marinobacter</taxon>
    </lineage>
</organism>
<sequence length="68" mass="7634">MTIETQLAEAREAYHKLITGQSVVRIQRDGKTVEYSQASKKDLAAYIADLESQLGGAGRRRRPARFIL</sequence>
<accession>A0A1I4T4D5</accession>
<dbReference type="Proteomes" id="UP000199339">
    <property type="component" value="Unassembled WGS sequence"/>
</dbReference>
<evidence type="ECO:0000313" key="1">
    <source>
        <dbReference type="EMBL" id="SFM71546.1"/>
    </source>
</evidence>
<dbReference type="OrthoDB" id="7021092at2"/>
<dbReference type="AlphaFoldDB" id="A0A1I4T4D5"/>
<proteinExistence type="predicted"/>
<gene>
    <name evidence="1" type="ORF">SAMN04487961_0994</name>
</gene>
<keyword evidence="2" id="KW-1185">Reference proteome</keyword>
<dbReference type="SUPFAM" id="SSF64210">
    <property type="entry name" value="Head-to-tail joining protein W, gpW"/>
    <property type="match status" value="1"/>
</dbReference>
<dbReference type="EMBL" id="FOUR01000002">
    <property type="protein sequence ID" value="SFM71546.1"/>
    <property type="molecule type" value="Genomic_DNA"/>
</dbReference>
<dbReference type="NCBIfam" id="NF047331">
    <property type="entry name" value="phage_HTJ"/>
    <property type="match status" value="1"/>
</dbReference>
<dbReference type="InterPro" id="IPR036626">
    <property type="entry name" value="GpW_sf"/>
</dbReference>
<protein>
    <submittedName>
        <fullName evidence="1">GpW protein</fullName>
    </submittedName>
</protein>
<dbReference type="InterPro" id="IPR004174">
    <property type="entry name" value="GpW"/>
</dbReference>
<dbReference type="GO" id="GO:0019058">
    <property type="term" value="P:viral life cycle"/>
    <property type="evidence" value="ECO:0007669"/>
    <property type="project" value="InterPro"/>
</dbReference>